<protein>
    <submittedName>
        <fullName evidence="1">Uncharacterized protein</fullName>
    </submittedName>
</protein>
<dbReference type="EMBL" id="BGPR01036902">
    <property type="protein sequence ID" value="GBO12327.1"/>
    <property type="molecule type" value="Genomic_DNA"/>
</dbReference>
<evidence type="ECO:0000313" key="2">
    <source>
        <dbReference type="Proteomes" id="UP000499080"/>
    </source>
</evidence>
<proteinExistence type="predicted"/>
<accession>A0A4Y2UL91</accession>
<name>A0A4Y2UL91_ARAVE</name>
<comment type="caution">
    <text evidence="1">The sequence shown here is derived from an EMBL/GenBank/DDBJ whole genome shotgun (WGS) entry which is preliminary data.</text>
</comment>
<sequence>MTDKRAFTYAAAFTLVNGKTDKVQVYQHRTRIMRENIRLRIKNVFEELICHVIGPFMEISVGKKRTLIELISTNEGLLYNFLRVLPLDMEAVWY</sequence>
<organism evidence="1 2">
    <name type="scientific">Araneus ventricosus</name>
    <name type="common">Orbweaver spider</name>
    <name type="synonym">Epeira ventricosa</name>
    <dbReference type="NCBI Taxonomy" id="182803"/>
    <lineage>
        <taxon>Eukaryota</taxon>
        <taxon>Metazoa</taxon>
        <taxon>Ecdysozoa</taxon>
        <taxon>Arthropoda</taxon>
        <taxon>Chelicerata</taxon>
        <taxon>Arachnida</taxon>
        <taxon>Araneae</taxon>
        <taxon>Araneomorphae</taxon>
        <taxon>Entelegynae</taxon>
        <taxon>Araneoidea</taxon>
        <taxon>Araneidae</taxon>
        <taxon>Araneus</taxon>
    </lineage>
</organism>
<dbReference type="Proteomes" id="UP000499080">
    <property type="component" value="Unassembled WGS sequence"/>
</dbReference>
<reference evidence="1 2" key="1">
    <citation type="journal article" date="2019" name="Sci. Rep.">
        <title>Orb-weaving spider Araneus ventricosus genome elucidates the spidroin gene catalogue.</title>
        <authorList>
            <person name="Kono N."/>
            <person name="Nakamura H."/>
            <person name="Ohtoshi R."/>
            <person name="Moran D.A.P."/>
            <person name="Shinohara A."/>
            <person name="Yoshida Y."/>
            <person name="Fujiwara M."/>
            <person name="Mori M."/>
            <person name="Tomita M."/>
            <person name="Arakawa K."/>
        </authorList>
    </citation>
    <scope>NUCLEOTIDE SEQUENCE [LARGE SCALE GENOMIC DNA]</scope>
</reference>
<evidence type="ECO:0000313" key="1">
    <source>
        <dbReference type="EMBL" id="GBO12327.1"/>
    </source>
</evidence>
<gene>
    <name evidence="1" type="ORF">AVEN_216846_1</name>
</gene>
<keyword evidence="2" id="KW-1185">Reference proteome</keyword>
<dbReference type="AlphaFoldDB" id="A0A4Y2UL91"/>